<reference evidence="7" key="2">
    <citation type="submission" date="2025-09" db="UniProtKB">
        <authorList>
            <consortium name="Ensembl"/>
        </authorList>
    </citation>
    <scope>IDENTIFICATION</scope>
</reference>
<evidence type="ECO:0000256" key="3">
    <source>
        <dbReference type="ARBA" id="ARBA00022833"/>
    </source>
</evidence>
<dbReference type="Pfam" id="PF00643">
    <property type="entry name" value="zf-B_box"/>
    <property type="match status" value="1"/>
</dbReference>
<dbReference type="InterPro" id="IPR051051">
    <property type="entry name" value="E3_ubiq-ligase_TRIM/RNF"/>
</dbReference>
<evidence type="ECO:0000313" key="7">
    <source>
        <dbReference type="Ensembl" id="ENSCVAP00000028625.1"/>
    </source>
</evidence>
<keyword evidence="3" id="KW-0862">Zinc</keyword>
<dbReference type="PANTHER" id="PTHR25465:SF32">
    <property type="entry name" value="BLOODTHIRSTY-RELATED GENE FAMILY, MEMBER 16 ISOFORM X1-RELATED"/>
    <property type="match status" value="1"/>
</dbReference>
<dbReference type="Proteomes" id="UP000265020">
    <property type="component" value="Unassembled WGS sequence"/>
</dbReference>
<dbReference type="InterPro" id="IPR013083">
    <property type="entry name" value="Znf_RING/FYVE/PHD"/>
</dbReference>
<evidence type="ECO:0000259" key="5">
    <source>
        <dbReference type="PROSITE" id="PS50089"/>
    </source>
</evidence>
<evidence type="ECO:0000256" key="4">
    <source>
        <dbReference type="PROSITE-ProRule" id="PRU00024"/>
    </source>
</evidence>
<dbReference type="SUPFAM" id="SSF57845">
    <property type="entry name" value="B-box zinc-binding domain"/>
    <property type="match status" value="1"/>
</dbReference>
<dbReference type="OMA" id="CHGNKAP"/>
<feature type="domain" description="RING-type" evidence="5">
    <location>
        <begin position="12"/>
        <end position="52"/>
    </location>
</feature>
<keyword evidence="8" id="KW-1185">Reference proteome</keyword>
<dbReference type="InterPro" id="IPR000315">
    <property type="entry name" value="Znf_B-box"/>
</dbReference>
<dbReference type="InterPro" id="IPR017907">
    <property type="entry name" value="Znf_RING_CS"/>
</dbReference>
<dbReference type="PROSITE" id="PS50089">
    <property type="entry name" value="ZF_RING_2"/>
    <property type="match status" value="1"/>
</dbReference>
<dbReference type="SMART" id="SM00184">
    <property type="entry name" value="RING"/>
    <property type="match status" value="1"/>
</dbReference>
<keyword evidence="1" id="KW-0479">Metal-binding</keyword>
<dbReference type="PROSITE" id="PS50119">
    <property type="entry name" value="ZF_BBOX"/>
    <property type="match status" value="1"/>
</dbReference>
<dbReference type="Gene3D" id="3.30.40.10">
    <property type="entry name" value="Zinc/RING finger domain, C3HC4 (zinc finger)"/>
    <property type="match status" value="1"/>
</dbReference>
<evidence type="ECO:0000256" key="2">
    <source>
        <dbReference type="ARBA" id="ARBA00022771"/>
    </source>
</evidence>
<dbReference type="SUPFAM" id="SSF57850">
    <property type="entry name" value="RING/U-box"/>
    <property type="match status" value="1"/>
</dbReference>
<dbReference type="GO" id="GO:0008270">
    <property type="term" value="F:zinc ion binding"/>
    <property type="evidence" value="ECO:0007669"/>
    <property type="project" value="UniProtKB-KW"/>
</dbReference>
<dbReference type="Ensembl" id="ENSCVAT00000020812.1">
    <property type="protein sequence ID" value="ENSCVAP00000028625.1"/>
    <property type="gene ID" value="ENSCVAG00000015797.1"/>
</dbReference>
<organism evidence="7 8">
    <name type="scientific">Cyprinodon variegatus</name>
    <name type="common">Sheepshead minnow</name>
    <dbReference type="NCBI Taxonomy" id="28743"/>
    <lineage>
        <taxon>Eukaryota</taxon>
        <taxon>Metazoa</taxon>
        <taxon>Chordata</taxon>
        <taxon>Craniata</taxon>
        <taxon>Vertebrata</taxon>
        <taxon>Euteleostomi</taxon>
        <taxon>Actinopterygii</taxon>
        <taxon>Neopterygii</taxon>
        <taxon>Teleostei</taxon>
        <taxon>Neoteleostei</taxon>
        <taxon>Acanthomorphata</taxon>
        <taxon>Ovalentaria</taxon>
        <taxon>Atherinomorphae</taxon>
        <taxon>Cyprinodontiformes</taxon>
        <taxon>Cyprinodontidae</taxon>
        <taxon>Cyprinodon</taxon>
    </lineage>
</organism>
<dbReference type="InterPro" id="IPR001841">
    <property type="entry name" value="Znf_RING"/>
</dbReference>
<dbReference type="Gene3D" id="3.30.160.60">
    <property type="entry name" value="Classic Zinc Finger"/>
    <property type="match status" value="1"/>
</dbReference>
<evidence type="ECO:0000313" key="8">
    <source>
        <dbReference type="Proteomes" id="UP000265020"/>
    </source>
</evidence>
<keyword evidence="2 4" id="KW-0863">Zinc-finger</keyword>
<feature type="domain" description="B box-type" evidence="6">
    <location>
        <begin position="150"/>
        <end position="190"/>
    </location>
</feature>
<evidence type="ECO:0008006" key="9">
    <source>
        <dbReference type="Google" id="ProtNLM"/>
    </source>
</evidence>
<dbReference type="SMART" id="SM00336">
    <property type="entry name" value="BBOX"/>
    <property type="match status" value="1"/>
</dbReference>
<evidence type="ECO:0000259" key="6">
    <source>
        <dbReference type="PROSITE" id="PS50119"/>
    </source>
</evidence>
<proteinExistence type="predicted"/>
<name>A0A3Q2GL47_CYPVA</name>
<dbReference type="GeneTree" id="ENSGT01040000240400"/>
<dbReference type="Pfam" id="PF15227">
    <property type="entry name" value="zf-C3HC4_4"/>
    <property type="match status" value="1"/>
</dbReference>
<dbReference type="Gene3D" id="4.10.830.40">
    <property type="match status" value="1"/>
</dbReference>
<sequence length="206" mass="23828">MAFILTQDQVLCVICMDSFTDPVSIPCGHNFCMDCIQGFWDASRKCECPLCKEAFQTRPTLRVNVSLKDITEQFKRYRANCKPEPAPRKNTSRRSLKSDTIPCDICSENKQTAVKSCLVCQASYCEMHLGPHLRDPVMMKHSLTDPATFSTRHLCRKHNRPLEMFCKKDQTPVCRSCTERDHKQHEIVPMEKESRRIKVTHNKYPS</sequence>
<dbReference type="PROSITE" id="PS00518">
    <property type="entry name" value="ZF_RING_1"/>
    <property type="match status" value="1"/>
</dbReference>
<dbReference type="AlphaFoldDB" id="A0A3Q2GL47"/>
<evidence type="ECO:0000256" key="1">
    <source>
        <dbReference type="ARBA" id="ARBA00022723"/>
    </source>
</evidence>
<accession>A0A3Q2GL47</accession>
<reference evidence="7" key="1">
    <citation type="submission" date="2025-08" db="UniProtKB">
        <authorList>
            <consortium name="Ensembl"/>
        </authorList>
    </citation>
    <scope>IDENTIFICATION</scope>
</reference>
<dbReference type="CDD" id="cd19769">
    <property type="entry name" value="Bbox2_TRIM16-like"/>
    <property type="match status" value="1"/>
</dbReference>
<dbReference type="PANTHER" id="PTHR25465">
    <property type="entry name" value="B-BOX DOMAIN CONTAINING"/>
    <property type="match status" value="1"/>
</dbReference>
<protein>
    <recommendedName>
        <fullName evidence="9">RING-type domain-containing protein</fullName>
    </recommendedName>
</protein>